<protein>
    <submittedName>
        <fullName evidence="1">Uncharacterized protein</fullName>
    </submittedName>
</protein>
<proteinExistence type="predicted"/>
<reference evidence="2" key="1">
    <citation type="journal article" date="2024" name="Proc. Natl. Acad. Sci. U.S.A.">
        <title>Extraordinary preservation of gene collinearity over three hundred million years revealed in homosporous lycophytes.</title>
        <authorList>
            <person name="Li C."/>
            <person name="Wickell D."/>
            <person name="Kuo L.Y."/>
            <person name="Chen X."/>
            <person name="Nie B."/>
            <person name="Liao X."/>
            <person name="Peng D."/>
            <person name="Ji J."/>
            <person name="Jenkins J."/>
            <person name="Williams M."/>
            <person name="Shu S."/>
            <person name="Plott C."/>
            <person name="Barry K."/>
            <person name="Rajasekar S."/>
            <person name="Grimwood J."/>
            <person name="Han X."/>
            <person name="Sun S."/>
            <person name="Hou Z."/>
            <person name="He W."/>
            <person name="Dai G."/>
            <person name="Sun C."/>
            <person name="Schmutz J."/>
            <person name="Leebens-Mack J.H."/>
            <person name="Li F.W."/>
            <person name="Wang L."/>
        </authorList>
    </citation>
    <scope>NUCLEOTIDE SEQUENCE [LARGE SCALE GENOMIC DNA]</scope>
    <source>
        <strain evidence="2">cv. PW_Plant_1</strain>
    </source>
</reference>
<accession>A0ACC2EPG9</accession>
<evidence type="ECO:0000313" key="1">
    <source>
        <dbReference type="EMBL" id="KAJ7568379.1"/>
    </source>
</evidence>
<comment type="caution">
    <text evidence="1">The sequence shown here is derived from an EMBL/GenBank/DDBJ whole genome shotgun (WGS) entry which is preliminary data.</text>
</comment>
<gene>
    <name evidence="1" type="ORF">O6H91_01G030100</name>
</gene>
<dbReference type="Proteomes" id="UP001162992">
    <property type="component" value="Chromosome 1"/>
</dbReference>
<name>A0ACC2EPG9_DIPCM</name>
<evidence type="ECO:0000313" key="2">
    <source>
        <dbReference type="Proteomes" id="UP001162992"/>
    </source>
</evidence>
<organism evidence="1 2">
    <name type="scientific">Diphasiastrum complanatum</name>
    <name type="common">Issler's clubmoss</name>
    <name type="synonym">Lycopodium complanatum</name>
    <dbReference type="NCBI Taxonomy" id="34168"/>
    <lineage>
        <taxon>Eukaryota</taxon>
        <taxon>Viridiplantae</taxon>
        <taxon>Streptophyta</taxon>
        <taxon>Embryophyta</taxon>
        <taxon>Tracheophyta</taxon>
        <taxon>Lycopodiopsida</taxon>
        <taxon>Lycopodiales</taxon>
        <taxon>Lycopodiaceae</taxon>
        <taxon>Lycopodioideae</taxon>
        <taxon>Diphasiastrum</taxon>
    </lineage>
</organism>
<dbReference type="EMBL" id="CM055092">
    <property type="protein sequence ID" value="KAJ7568379.1"/>
    <property type="molecule type" value="Genomic_DNA"/>
</dbReference>
<sequence length="250" mass="27999">MQRGESKFCSFLNFKVANSGMDINTMSTKIMNLMALVWSHPILTCCVLLLLSPPLFHIFVYFSPLLISTSLFVVALISIKPHFEETIKEHNAQIPMTSESGVEIDQEEHSQCKRMCDKPMGSKEDLPWFHWVKVAEGVGRSWVETHLKVECTSGFCEVNAFPSSHTTAGAIEPVQVENEELEKELESNDRPMAVATDLSPINLIQESEAKSHQNLESLPEELAPANDSECLAEAESKPDHKAVEEERTLI</sequence>
<keyword evidence="2" id="KW-1185">Reference proteome</keyword>